<dbReference type="AlphaFoldDB" id="A0A653UX03"/>
<name>A0A653UX03_BACMY</name>
<organism evidence="1 2">
    <name type="scientific">Bacillus mycoides</name>
    <dbReference type="NCBI Taxonomy" id="1405"/>
    <lineage>
        <taxon>Bacteria</taxon>
        <taxon>Bacillati</taxon>
        <taxon>Bacillota</taxon>
        <taxon>Bacilli</taxon>
        <taxon>Bacillales</taxon>
        <taxon>Bacillaceae</taxon>
        <taxon>Bacillus</taxon>
        <taxon>Bacillus cereus group</taxon>
    </lineage>
</organism>
<reference evidence="1 2" key="1">
    <citation type="submission" date="2019-10" db="EMBL/GenBank/DDBJ databases">
        <authorList>
            <person name="Karimi E."/>
        </authorList>
    </citation>
    <scope>NUCLEOTIDE SEQUENCE [LARGE SCALE GENOMIC DNA]</scope>
    <source>
        <strain evidence="1">Bacillus sp. 71</strain>
    </source>
</reference>
<evidence type="ECO:0000313" key="1">
    <source>
        <dbReference type="EMBL" id="VXB98398.1"/>
    </source>
</evidence>
<gene>
    <name evidence="1" type="ORF">BACI71_170010</name>
</gene>
<protein>
    <submittedName>
        <fullName evidence="1">Uncharacterized protein</fullName>
    </submittedName>
</protein>
<proteinExistence type="predicted"/>
<accession>A0A653UX03</accession>
<dbReference type="EMBL" id="CABWMC010000009">
    <property type="protein sequence ID" value="VXB98398.1"/>
    <property type="molecule type" value="Genomic_DNA"/>
</dbReference>
<evidence type="ECO:0000313" key="2">
    <source>
        <dbReference type="Proteomes" id="UP000437562"/>
    </source>
</evidence>
<dbReference type="Proteomes" id="UP000437562">
    <property type="component" value="Unassembled WGS sequence"/>
</dbReference>
<sequence>MKVYIVGSIFTCYPTLSHTLELERMVKPFEETILVDYRYIHFNAVIWNCWLTTTPKNRAL</sequence>